<feature type="transmembrane region" description="Helical" evidence="1">
    <location>
        <begin position="264"/>
        <end position="283"/>
    </location>
</feature>
<dbReference type="EMBL" id="JBHLTN010000018">
    <property type="protein sequence ID" value="MFC0592928.1"/>
    <property type="molecule type" value="Genomic_DNA"/>
</dbReference>
<evidence type="ECO:0000256" key="1">
    <source>
        <dbReference type="SAM" id="Phobius"/>
    </source>
</evidence>
<protein>
    <submittedName>
        <fullName evidence="2">MlaE family ABC transporter permease</fullName>
    </submittedName>
</protein>
<reference evidence="2 3" key="1">
    <citation type="submission" date="2024-09" db="EMBL/GenBank/DDBJ databases">
        <authorList>
            <person name="Sun Q."/>
            <person name="Mori K."/>
        </authorList>
    </citation>
    <scope>NUCLEOTIDE SEQUENCE [LARGE SCALE GENOMIC DNA]</scope>
    <source>
        <strain evidence="2 3">NCAIM B.02336</strain>
    </source>
</reference>
<organism evidence="2 3">
    <name type="scientific">Ottowia pentelensis</name>
    <dbReference type="NCBI Taxonomy" id="511108"/>
    <lineage>
        <taxon>Bacteria</taxon>
        <taxon>Pseudomonadati</taxon>
        <taxon>Pseudomonadota</taxon>
        <taxon>Betaproteobacteria</taxon>
        <taxon>Burkholderiales</taxon>
        <taxon>Comamonadaceae</taxon>
        <taxon>Ottowia</taxon>
    </lineage>
</organism>
<accession>A0ABV6PV43</accession>
<evidence type="ECO:0000313" key="2">
    <source>
        <dbReference type="EMBL" id="MFC0592928.1"/>
    </source>
</evidence>
<dbReference type="Pfam" id="PF02405">
    <property type="entry name" value="MlaE"/>
    <property type="match status" value="1"/>
</dbReference>
<proteinExistence type="predicted"/>
<keyword evidence="1" id="KW-0812">Transmembrane</keyword>
<feature type="transmembrane region" description="Helical" evidence="1">
    <location>
        <begin position="35"/>
        <end position="57"/>
    </location>
</feature>
<keyword evidence="3" id="KW-1185">Reference proteome</keyword>
<feature type="transmembrane region" description="Helical" evidence="1">
    <location>
        <begin position="174"/>
        <end position="198"/>
    </location>
</feature>
<feature type="transmembrane region" description="Helical" evidence="1">
    <location>
        <begin position="218"/>
        <end position="243"/>
    </location>
</feature>
<sequence length="284" mass="30055">MTKATGGRPGAPAIIGAMTGAGMLGGWLLGAGRGLLGALAGWWLVLFTGAQLMVLAFSPSSYRAQAGAGVLREIERAAAPGLPGFTVLMALFNVVVIRIVVVTAFAYGLEPYAMDAVVRVLVLELIPLVAALYVAVDYSIPGGSQLFKWRRAGGFERLRAQGQDPLAREVLPRVLGGVLAVSLLAAVSCVISLLLTYVAVYGFTLAALPRYNRAVGHIFNPAVTLIFGLKTGLFALTVALLPVANALRDIPRKRTRTSVELQGLVQMFVLMLLIEMAALVGNYY</sequence>
<comment type="caution">
    <text evidence="2">The sequence shown here is derived from an EMBL/GenBank/DDBJ whole genome shotgun (WGS) entry which is preliminary data.</text>
</comment>
<keyword evidence="1" id="KW-0472">Membrane</keyword>
<keyword evidence="1" id="KW-1133">Transmembrane helix</keyword>
<dbReference type="Proteomes" id="UP001589834">
    <property type="component" value="Unassembled WGS sequence"/>
</dbReference>
<dbReference type="InterPro" id="IPR030802">
    <property type="entry name" value="Permease_MalE"/>
</dbReference>
<gene>
    <name evidence="2" type="ORF">ACFFGG_10185</name>
</gene>
<name>A0ABV6PV43_9BURK</name>
<feature type="transmembrane region" description="Helical" evidence="1">
    <location>
        <begin position="12"/>
        <end position="29"/>
    </location>
</feature>
<evidence type="ECO:0000313" key="3">
    <source>
        <dbReference type="Proteomes" id="UP001589834"/>
    </source>
</evidence>
<feature type="transmembrane region" description="Helical" evidence="1">
    <location>
        <begin position="78"/>
        <end position="108"/>
    </location>
</feature>
<feature type="transmembrane region" description="Helical" evidence="1">
    <location>
        <begin position="120"/>
        <end position="140"/>
    </location>
</feature>